<dbReference type="Proteomes" id="UP000002985">
    <property type="component" value="Unassembled WGS sequence"/>
</dbReference>
<evidence type="ECO:0000313" key="1">
    <source>
        <dbReference type="EMBL" id="GAB62980.1"/>
    </source>
</evidence>
<sequence length="64" mass="7333">MIENYSWKAVIKPEDAVNDLVYLAGQWNTSVDVKINIPHQISQGPVRVKIFKIPANKRKHSFAE</sequence>
<comment type="caution">
    <text evidence="1">The sequence shown here is derived from an EMBL/GenBank/DDBJ whole genome shotgun (WGS) entry which is preliminary data.</text>
</comment>
<evidence type="ECO:0000313" key="2">
    <source>
        <dbReference type="Proteomes" id="UP000002985"/>
    </source>
</evidence>
<dbReference type="STRING" id="247490.KSU1_C1384"/>
<reference evidence="1 2" key="1">
    <citation type="journal article" date="2012" name="FEBS Lett.">
        <title>Anammox organism KSU-1 expresses a NirK-type copper-containing nitrite reductase instead of a NirS-type with cytochrome cd1.</title>
        <authorList>
            <person name="Hira D."/>
            <person name="Toh H."/>
            <person name="Migita C.T."/>
            <person name="Okubo H."/>
            <person name="Nishiyama T."/>
            <person name="Hattori M."/>
            <person name="Furukawa K."/>
            <person name="Fujii T."/>
        </authorList>
    </citation>
    <scope>NUCLEOTIDE SEQUENCE [LARGE SCALE GENOMIC DNA]</scope>
</reference>
<organism evidence="1 2">
    <name type="scientific">Candidatus Jettenia caeni</name>
    <dbReference type="NCBI Taxonomy" id="247490"/>
    <lineage>
        <taxon>Bacteria</taxon>
        <taxon>Pseudomonadati</taxon>
        <taxon>Planctomycetota</taxon>
        <taxon>Candidatus Brocadiia</taxon>
        <taxon>Candidatus Brocadiales</taxon>
        <taxon>Candidatus Brocadiaceae</taxon>
        <taxon>Candidatus Jettenia</taxon>
    </lineage>
</organism>
<proteinExistence type="predicted"/>
<keyword evidence="2" id="KW-1185">Reference proteome</keyword>
<accession>I3IMN5</accession>
<name>I3IMN5_9BACT</name>
<gene>
    <name evidence="1" type="ORF">KSU1_C1384</name>
</gene>
<dbReference type="AlphaFoldDB" id="I3IMN5"/>
<protein>
    <submittedName>
        <fullName evidence="1">Uncharacterized protein</fullName>
    </submittedName>
</protein>
<dbReference type="EMBL" id="BAFH01000003">
    <property type="protein sequence ID" value="GAB62980.1"/>
    <property type="molecule type" value="Genomic_DNA"/>
</dbReference>